<feature type="domain" description="AB hydrolase-1" evidence="1">
    <location>
        <begin position="33"/>
        <end position="251"/>
    </location>
</feature>
<dbReference type="EMBL" id="FMIA01000002">
    <property type="protein sequence ID" value="SCL60314.1"/>
    <property type="molecule type" value="Genomic_DNA"/>
</dbReference>
<gene>
    <name evidence="2" type="ORF">GA0070617_4342</name>
</gene>
<dbReference type="InterPro" id="IPR029058">
    <property type="entry name" value="AB_hydrolase_fold"/>
</dbReference>
<organism evidence="2 3">
    <name type="scientific">Micromonospora yangpuensis</name>
    <dbReference type="NCBI Taxonomy" id="683228"/>
    <lineage>
        <taxon>Bacteria</taxon>
        <taxon>Bacillati</taxon>
        <taxon>Actinomycetota</taxon>
        <taxon>Actinomycetes</taxon>
        <taxon>Micromonosporales</taxon>
        <taxon>Micromonosporaceae</taxon>
        <taxon>Micromonospora</taxon>
    </lineage>
</organism>
<dbReference type="SUPFAM" id="SSF53474">
    <property type="entry name" value="alpha/beta-Hydrolases"/>
    <property type="match status" value="1"/>
</dbReference>
<sequence>MEYRLDRRGDAVVVVVHGGHLRAGLALDERLYAEADLTVLAPSRPGYGHTPLTTGTSVTGFADVLADLCRHLRIGRVAAVVGISAGGPTAVALAARHPALVERLITQGALGPLPYPDRRTRLLAGLLFSPYTEGLTWGGMRALLRLAPDAGLRQLFRGLSTLPPGQVLAGLSAEQRTRLVWLFSRMRSGTGFRNDLRPHPDLTAQVGQPTLVVASRHDAGAPFAHAEALVAGIRRAELLESRAHHHFYEYGPDWPAVTERIRAFLAAPA</sequence>
<accession>A0A1C6V2B2</accession>
<keyword evidence="3" id="KW-1185">Reference proteome</keyword>
<dbReference type="PANTHER" id="PTHR43433:SF1">
    <property type="entry name" value="BLL5160 PROTEIN"/>
    <property type="match status" value="1"/>
</dbReference>
<dbReference type="AlphaFoldDB" id="A0A1C6V2B2"/>
<reference evidence="2 3" key="1">
    <citation type="submission" date="2016-06" db="EMBL/GenBank/DDBJ databases">
        <authorList>
            <person name="Kjaerup R.B."/>
            <person name="Dalgaard T.S."/>
            <person name="Juul-Madsen H.R."/>
        </authorList>
    </citation>
    <scope>NUCLEOTIDE SEQUENCE [LARGE SCALE GENOMIC DNA]</scope>
    <source>
        <strain evidence="2 3">DSM 45577</strain>
    </source>
</reference>
<dbReference type="PRINTS" id="PR00111">
    <property type="entry name" value="ABHYDROLASE"/>
</dbReference>
<dbReference type="InterPro" id="IPR000073">
    <property type="entry name" value="AB_hydrolase_1"/>
</dbReference>
<dbReference type="GO" id="GO:0003824">
    <property type="term" value="F:catalytic activity"/>
    <property type="evidence" value="ECO:0007669"/>
    <property type="project" value="UniProtKB-ARBA"/>
</dbReference>
<dbReference type="InterPro" id="IPR050471">
    <property type="entry name" value="AB_hydrolase"/>
</dbReference>
<evidence type="ECO:0000313" key="2">
    <source>
        <dbReference type="EMBL" id="SCL60314.1"/>
    </source>
</evidence>
<dbReference type="Gene3D" id="3.40.50.1820">
    <property type="entry name" value="alpha/beta hydrolase"/>
    <property type="match status" value="1"/>
</dbReference>
<dbReference type="STRING" id="683228.GA0070617_4342"/>
<name>A0A1C6V2B2_9ACTN</name>
<evidence type="ECO:0000259" key="1">
    <source>
        <dbReference type="Pfam" id="PF00561"/>
    </source>
</evidence>
<evidence type="ECO:0000313" key="3">
    <source>
        <dbReference type="Proteomes" id="UP000198937"/>
    </source>
</evidence>
<dbReference type="Proteomes" id="UP000198937">
    <property type="component" value="Unassembled WGS sequence"/>
</dbReference>
<proteinExistence type="predicted"/>
<protein>
    <submittedName>
        <fullName evidence="2">Pimeloyl-ACP methyl ester carboxylesterase</fullName>
    </submittedName>
</protein>
<dbReference type="PANTHER" id="PTHR43433">
    <property type="entry name" value="HYDROLASE, ALPHA/BETA FOLD FAMILY PROTEIN"/>
    <property type="match status" value="1"/>
</dbReference>
<dbReference type="Pfam" id="PF00561">
    <property type="entry name" value="Abhydrolase_1"/>
    <property type="match status" value="1"/>
</dbReference>